<dbReference type="PANTHER" id="PTHR23176:SF129">
    <property type="entry name" value="RHO GTPASE ACTIVATING PROTEIN AT 16F, ISOFORM E-RELATED"/>
    <property type="match status" value="1"/>
</dbReference>
<reference evidence="5" key="1">
    <citation type="submission" date="2015-06" db="EMBL/GenBank/DDBJ databases">
        <title>Expansion of signal transduction pathways in fungi by whole-genome duplication.</title>
        <authorList>
            <consortium name="DOE Joint Genome Institute"/>
            <person name="Corrochano L.M."/>
            <person name="Kuo A."/>
            <person name="Marcet-Houben M."/>
            <person name="Polaino S."/>
            <person name="Salamov A."/>
            <person name="Villalobos J.M."/>
            <person name="Alvarez M.I."/>
            <person name="Avalos J."/>
            <person name="Benito E.P."/>
            <person name="Benoit I."/>
            <person name="Burger G."/>
            <person name="Camino L.P."/>
            <person name="Canovas D."/>
            <person name="Cerda-Olmedo E."/>
            <person name="Cheng J.-F."/>
            <person name="Dominguez A."/>
            <person name="Elias M."/>
            <person name="Eslava A.P."/>
            <person name="Glaser F."/>
            <person name="Grimwood J."/>
            <person name="Gutierrez G."/>
            <person name="Heitman J."/>
            <person name="Henrissat B."/>
            <person name="Iturriaga E.A."/>
            <person name="Lang B.F."/>
            <person name="Lavin J.L."/>
            <person name="Lee S."/>
            <person name="Li W."/>
            <person name="Lindquist E."/>
            <person name="Lopez-Garcia S."/>
            <person name="Luque E.M."/>
            <person name="Marcos A.T."/>
            <person name="Martin J."/>
            <person name="McCluskey K."/>
            <person name="Medina H.R."/>
            <person name="Miralles-Duran A."/>
            <person name="Miyazaki A."/>
            <person name="Munoz-Torres E."/>
            <person name="Oguiza J.A."/>
            <person name="Ohm R."/>
            <person name="Olmedo M."/>
            <person name="Orejas M."/>
            <person name="Ortiz-Castellanos L."/>
            <person name="Pisabarro A.G."/>
            <person name="Rodriguez-Romero J."/>
            <person name="Ruiz-Herrera J."/>
            <person name="Ruiz-Vazquez R."/>
            <person name="Sanz C."/>
            <person name="Schackwitz W."/>
            <person name="Schmutz J."/>
            <person name="Shahriari M."/>
            <person name="Shelest E."/>
            <person name="Silva-Franco F."/>
            <person name="Soanes D."/>
            <person name="Syed K."/>
            <person name="Tagua V.G."/>
            <person name="Talbot N.J."/>
            <person name="Thon M."/>
            <person name="De vries R.P."/>
            <person name="Wiebenga A."/>
            <person name="Yadav J.S."/>
            <person name="Braun E.L."/>
            <person name="Baker S."/>
            <person name="Garre V."/>
            <person name="Horwitz B."/>
            <person name="Torres-Martinez S."/>
            <person name="Idnurm A."/>
            <person name="Herrera-Estrella A."/>
            <person name="Gabaldon T."/>
            <person name="Grigoriev I.V."/>
        </authorList>
    </citation>
    <scope>NUCLEOTIDE SEQUENCE [LARGE SCALE GENOMIC DNA]</scope>
    <source>
        <strain evidence="5">NRRL 1555(-)</strain>
    </source>
</reference>
<evidence type="ECO:0000256" key="1">
    <source>
        <dbReference type="ARBA" id="ARBA00022468"/>
    </source>
</evidence>
<dbReference type="InterPro" id="IPR050729">
    <property type="entry name" value="Rho-GAP"/>
</dbReference>
<dbReference type="OrthoDB" id="185175at2759"/>
<dbReference type="GeneID" id="28988673"/>
<dbReference type="Gene3D" id="1.10.555.10">
    <property type="entry name" value="Rho GTPase activation protein"/>
    <property type="match status" value="1"/>
</dbReference>
<dbReference type="STRING" id="763407.A0A162XNE7"/>
<dbReference type="InParanoid" id="A0A162XNE7"/>
<dbReference type="PROSITE" id="PS50238">
    <property type="entry name" value="RHOGAP"/>
    <property type="match status" value="1"/>
</dbReference>
<evidence type="ECO:0000259" key="3">
    <source>
        <dbReference type="PROSITE" id="PS50238"/>
    </source>
</evidence>
<feature type="domain" description="Rho-GAP" evidence="3">
    <location>
        <begin position="1"/>
        <end position="77"/>
    </location>
</feature>
<gene>
    <name evidence="4" type="ORF">PHYBLDRAFT_103465</name>
</gene>
<organism evidence="4 5">
    <name type="scientific">Phycomyces blakesleeanus (strain ATCC 8743b / DSM 1359 / FGSC 10004 / NBRC 33097 / NRRL 1555)</name>
    <dbReference type="NCBI Taxonomy" id="763407"/>
    <lineage>
        <taxon>Eukaryota</taxon>
        <taxon>Fungi</taxon>
        <taxon>Fungi incertae sedis</taxon>
        <taxon>Mucoromycota</taxon>
        <taxon>Mucoromycotina</taxon>
        <taxon>Mucoromycetes</taxon>
        <taxon>Mucorales</taxon>
        <taxon>Phycomycetaceae</taxon>
        <taxon>Phycomyces</taxon>
    </lineage>
</organism>
<protein>
    <recommendedName>
        <fullName evidence="3">Rho-GAP domain-containing protein</fullName>
    </recommendedName>
</protein>
<name>A0A162XNE7_PHYB8</name>
<dbReference type="GO" id="GO:0005096">
    <property type="term" value="F:GTPase activator activity"/>
    <property type="evidence" value="ECO:0007669"/>
    <property type="project" value="UniProtKB-KW"/>
</dbReference>
<dbReference type="GO" id="GO:0007165">
    <property type="term" value="P:signal transduction"/>
    <property type="evidence" value="ECO:0007669"/>
    <property type="project" value="InterPro"/>
</dbReference>
<dbReference type="SUPFAM" id="SSF48350">
    <property type="entry name" value="GTPase activation domain, GAP"/>
    <property type="match status" value="1"/>
</dbReference>
<proteinExistence type="predicted"/>
<dbReference type="EMBL" id="KV440976">
    <property type="protein sequence ID" value="OAD75805.1"/>
    <property type="molecule type" value="Genomic_DNA"/>
</dbReference>
<keyword evidence="1" id="KW-0343">GTPase activation</keyword>
<dbReference type="Pfam" id="PF00620">
    <property type="entry name" value="RhoGAP"/>
    <property type="match status" value="1"/>
</dbReference>
<dbReference type="InterPro" id="IPR000198">
    <property type="entry name" value="RhoGAP_dom"/>
</dbReference>
<keyword evidence="2" id="KW-1133">Transmembrane helix</keyword>
<dbReference type="RefSeq" id="XP_018293845.1">
    <property type="nucleotide sequence ID" value="XM_018427767.1"/>
</dbReference>
<dbReference type="InterPro" id="IPR008936">
    <property type="entry name" value="Rho_GTPase_activation_prot"/>
</dbReference>
<dbReference type="AlphaFoldDB" id="A0A162XNE7"/>
<evidence type="ECO:0000256" key="2">
    <source>
        <dbReference type="SAM" id="Phobius"/>
    </source>
</evidence>
<sequence length="77" mass="8885">LVDRAERVNELQRLVSILPIENYTLLRALTAHLIRVVQNSDVNRMTLHNIGIVFSPTLKIPVGIFFLFIYEFDAIFS</sequence>
<evidence type="ECO:0000313" key="4">
    <source>
        <dbReference type="EMBL" id="OAD75805.1"/>
    </source>
</evidence>
<dbReference type="Proteomes" id="UP000077315">
    <property type="component" value="Unassembled WGS sequence"/>
</dbReference>
<evidence type="ECO:0000313" key="5">
    <source>
        <dbReference type="Proteomes" id="UP000077315"/>
    </source>
</evidence>
<keyword evidence="2" id="KW-0472">Membrane</keyword>
<keyword evidence="5" id="KW-1185">Reference proteome</keyword>
<dbReference type="PANTHER" id="PTHR23176">
    <property type="entry name" value="RHO/RAC/CDC GTPASE-ACTIVATING PROTEIN"/>
    <property type="match status" value="1"/>
</dbReference>
<dbReference type="GO" id="GO:0005737">
    <property type="term" value="C:cytoplasm"/>
    <property type="evidence" value="ECO:0007669"/>
    <property type="project" value="TreeGrafter"/>
</dbReference>
<feature type="non-terminal residue" evidence="4">
    <location>
        <position position="1"/>
    </location>
</feature>
<feature type="transmembrane region" description="Helical" evidence="2">
    <location>
        <begin position="50"/>
        <end position="70"/>
    </location>
</feature>
<feature type="non-terminal residue" evidence="4">
    <location>
        <position position="77"/>
    </location>
</feature>
<dbReference type="VEuPathDB" id="FungiDB:PHYBLDRAFT_103465"/>
<keyword evidence="2" id="KW-0812">Transmembrane</keyword>
<accession>A0A162XNE7</accession>